<comment type="similarity">
    <text evidence="3">Belongs to the peptidase M50B family.</text>
</comment>
<dbReference type="CDD" id="cd06158">
    <property type="entry name" value="S2P-M50_like_1"/>
    <property type="match status" value="1"/>
</dbReference>
<evidence type="ECO:0000256" key="13">
    <source>
        <dbReference type="SAM" id="Phobius"/>
    </source>
</evidence>
<keyword evidence="7" id="KW-0479">Metal-binding</keyword>
<feature type="transmembrane region" description="Helical" evidence="13">
    <location>
        <begin position="52"/>
        <end position="69"/>
    </location>
</feature>
<keyword evidence="16" id="KW-1185">Reference proteome</keyword>
<evidence type="ECO:0000256" key="12">
    <source>
        <dbReference type="ARBA" id="ARBA00023136"/>
    </source>
</evidence>
<dbReference type="RefSeq" id="WP_161253157.1">
    <property type="nucleotide sequence ID" value="NZ_WXEY01000001.1"/>
</dbReference>
<keyword evidence="8" id="KW-0378">Hydrolase</keyword>
<proteinExistence type="inferred from homology"/>
<comment type="caution">
    <text evidence="15">The sequence shown here is derived from an EMBL/GenBank/DDBJ whole genome shotgun (WGS) entry which is preliminary data.</text>
</comment>
<feature type="transmembrane region" description="Helical" evidence="13">
    <location>
        <begin position="124"/>
        <end position="143"/>
    </location>
</feature>
<comment type="subcellular location">
    <subcellularLocation>
        <location evidence="2">Cell membrane</location>
        <topology evidence="2">Multi-pass membrane protein</topology>
    </subcellularLocation>
</comment>
<keyword evidence="11" id="KW-0482">Metalloprotease</keyword>
<dbReference type="GO" id="GO:0008237">
    <property type="term" value="F:metallopeptidase activity"/>
    <property type="evidence" value="ECO:0007669"/>
    <property type="project" value="UniProtKB-KW"/>
</dbReference>
<dbReference type="GO" id="GO:0046872">
    <property type="term" value="F:metal ion binding"/>
    <property type="evidence" value="ECO:0007669"/>
    <property type="project" value="UniProtKB-KW"/>
</dbReference>
<evidence type="ECO:0000256" key="5">
    <source>
        <dbReference type="ARBA" id="ARBA00022670"/>
    </source>
</evidence>
<evidence type="ECO:0000313" key="16">
    <source>
        <dbReference type="Proteomes" id="UP000463470"/>
    </source>
</evidence>
<dbReference type="Pfam" id="PF02163">
    <property type="entry name" value="Peptidase_M50"/>
    <property type="match status" value="1"/>
</dbReference>
<keyword evidence="6 13" id="KW-0812">Transmembrane</keyword>
<evidence type="ECO:0000256" key="11">
    <source>
        <dbReference type="ARBA" id="ARBA00023049"/>
    </source>
</evidence>
<evidence type="ECO:0000256" key="4">
    <source>
        <dbReference type="ARBA" id="ARBA00022475"/>
    </source>
</evidence>
<gene>
    <name evidence="15" type="ORF">GTO91_00380</name>
</gene>
<feature type="transmembrane region" description="Helical" evidence="13">
    <location>
        <begin position="89"/>
        <end position="112"/>
    </location>
</feature>
<keyword evidence="5 15" id="KW-0645">Protease</keyword>
<dbReference type="InterPro" id="IPR052348">
    <property type="entry name" value="Metallopeptidase_M50B"/>
</dbReference>
<dbReference type="PANTHER" id="PTHR35864">
    <property type="entry name" value="ZINC METALLOPROTEASE MJ0611-RELATED"/>
    <property type="match status" value="1"/>
</dbReference>
<evidence type="ECO:0000256" key="9">
    <source>
        <dbReference type="ARBA" id="ARBA00022833"/>
    </source>
</evidence>
<sequence length="209" mass="22895">MFDFDLTSLVARAPAILIALALHEYAHARMAVWLGDPTPRWEGRLTINPLSHLDPIGTLMLIFGPFGWAKPVGVNPYNFRGNKQRGMMLVALAGPLMNVLLAIISVALFVGFGDVAEARPLLRSMIGINVGLAVFNLLPIPPLDGSKVLAGLLPSRNQGWLRQLEQYGPILLLVLVFFPALSNVIFWPLYEALYNVVFPVGIAIGQIIF</sequence>
<keyword evidence="4" id="KW-1003">Cell membrane</keyword>
<feature type="transmembrane region" description="Helical" evidence="13">
    <location>
        <begin position="164"/>
        <end position="186"/>
    </location>
</feature>
<dbReference type="EMBL" id="WXEY01000001">
    <property type="protein sequence ID" value="MZP28180.1"/>
    <property type="molecule type" value="Genomic_DNA"/>
</dbReference>
<evidence type="ECO:0000313" key="15">
    <source>
        <dbReference type="EMBL" id="MZP28180.1"/>
    </source>
</evidence>
<name>A0A845L192_9FIRM</name>
<protein>
    <submittedName>
        <fullName evidence="15">Site-2 protease family protein</fullName>
    </submittedName>
</protein>
<keyword evidence="10 13" id="KW-1133">Transmembrane helix</keyword>
<accession>A0A845L192</accession>
<comment type="cofactor">
    <cofactor evidence="1">
        <name>Zn(2+)</name>
        <dbReference type="ChEBI" id="CHEBI:29105"/>
    </cofactor>
</comment>
<evidence type="ECO:0000256" key="6">
    <source>
        <dbReference type="ARBA" id="ARBA00022692"/>
    </source>
</evidence>
<dbReference type="Proteomes" id="UP000463470">
    <property type="component" value="Unassembled WGS sequence"/>
</dbReference>
<reference evidence="15 16" key="1">
    <citation type="submission" date="2020-01" db="EMBL/GenBank/DDBJ databases">
        <title>Whole-genome sequence of Heliobacterium undosum DSM 13378.</title>
        <authorList>
            <person name="Kyndt J.A."/>
            <person name="Meyer T.E."/>
        </authorList>
    </citation>
    <scope>NUCLEOTIDE SEQUENCE [LARGE SCALE GENOMIC DNA]</scope>
    <source>
        <strain evidence="15 16">DSM 13378</strain>
    </source>
</reference>
<keyword evidence="12 13" id="KW-0472">Membrane</keyword>
<evidence type="ECO:0000256" key="2">
    <source>
        <dbReference type="ARBA" id="ARBA00004651"/>
    </source>
</evidence>
<feature type="domain" description="Peptidase M50" evidence="14">
    <location>
        <begin position="119"/>
        <end position="158"/>
    </location>
</feature>
<evidence type="ECO:0000259" key="14">
    <source>
        <dbReference type="Pfam" id="PF02163"/>
    </source>
</evidence>
<organism evidence="15 16">
    <name type="scientific">Heliomicrobium undosum</name>
    <dbReference type="NCBI Taxonomy" id="121734"/>
    <lineage>
        <taxon>Bacteria</taxon>
        <taxon>Bacillati</taxon>
        <taxon>Bacillota</taxon>
        <taxon>Clostridia</taxon>
        <taxon>Eubacteriales</taxon>
        <taxon>Heliobacteriaceae</taxon>
        <taxon>Heliomicrobium</taxon>
    </lineage>
</organism>
<dbReference type="GO" id="GO:0005886">
    <property type="term" value="C:plasma membrane"/>
    <property type="evidence" value="ECO:0007669"/>
    <property type="project" value="UniProtKB-SubCell"/>
</dbReference>
<evidence type="ECO:0000256" key="1">
    <source>
        <dbReference type="ARBA" id="ARBA00001947"/>
    </source>
</evidence>
<dbReference type="InterPro" id="IPR008915">
    <property type="entry name" value="Peptidase_M50"/>
</dbReference>
<dbReference type="AlphaFoldDB" id="A0A845L192"/>
<evidence type="ECO:0000256" key="10">
    <source>
        <dbReference type="ARBA" id="ARBA00022989"/>
    </source>
</evidence>
<evidence type="ECO:0000256" key="8">
    <source>
        <dbReference type="ARBA" id="ARBA00022801"/>
    </source>
</evidence>
<dbReference type="GO" id="GO:0006508">
    <property type="term" value="P:proteolysis"/>
    <property type="evidence" value="ECO:0007669"/>
    <property type="project" value="UniProtKB-KW"/>
</dbReference>
<dbReference type="InterPro" id="IPR044537">
    <property type="entry name" value="Rip2-like"/>
</dbReference>
<dbReference type="PANTHER" id="PTHR35864:SF1">
    <property type="entry name" value="ZINC METALLOPROTEASE YWHC-RELATED"/>
    <property type="match status" value="1"/>
</dbReference>
<evidence type="ECO:0000256" key="7">
    <source>
        <dbReference type="ARBA" id="ARBA00022723"/>
    </source>
</evidence>
<dbReference type="OrthoDB" id="9800627at2"/>
<keyword evidence="9" id="KW-0862">Zinc</keyword>
<evidence type="ECO:0000256" key="3">
    <source>
        <dbReference type="ARBA" id="ARBA00007931"/>
    </source>
</evidence>